<accession>A0A3D8VTP6</accession>
<evidence type="ECO:0000313" key="3">
    <source>
        <dbReference type="Proteomes" id="UP000257032"/>
    </source>
</evidence>
<dbReference type="RefSeq" id="WP_115893172.1">
    <property type="nucleotide sequence ID" value="NZ_QTLC01000001.1"/>
</dbReference>
<sequence>MYLTVKETAEFLELPEDYVRQLILNHKIKTIYDGRQYLINKNQFHNHLEQMENYRKMIQEYLSEPLPEDPDVKDED</sequence>
<gene>
    <name evidence="2" type="ORF">DXT76_00445</name>
</gene>
<dbReference type="GO" id="GO:0003677">
    <property type="term" value="F:DNA binding"/>
    <property type="evidence" value="ECO:0007669"/>
    <property type="project" value="InterPro"/>
</dbReference>
<comment type="caution">
    <text evidence="2">The sequence shown here is derived from an EMBL/GenBank/DDBJ whole genome shotgun (WGS) entry which is preliminary data.</text>
</comment>
<feature type="domain" description="Helix-turn-helix" evidence="1">
    <location>
        <begin position="2"/>
        <end position="50"/>
    </location>
</feature>
<dbReference type="InterPro" id="IPR041657">
    <property type="entry name" value="HTH_17"/>
</dbReference>
<dbReference type="Proteomes" id="UP000257032">
    <property type="component" value="Unassembled WGS sequence"/>
</dbReference>
<dbReference type="InterPro" id="IPR010093">
    <property type="entry name" value="SinI_DNA-bd"/>
</dbReference>
<organism evidence="2 3">
    <name type="scientific">Halobacillus trueperi</name>
    <dbReference type="NCBI Taxonomy" id="156205"/>
    <lineage>
        <taxon>Bacteria</taxon>
        <taxon>Bacillati</taxon>
        <taxon>Bacillota</taxon>
        <taxon>Bacilli</taxon>
        <taxon>Bacillales</taxon>
        <taxon>Bacillaceae</taxon>
        <taxon>Halobacillus</taxon>
    </lineage>
</organism>
<evidence type="ECO:0000259" key="1">
    <source>
        <dbReference type="Pfam" id="PF12728"/>
    </source>
</evidence>
<dbReference type="NCBIfam" id="TIGR01764">
    <property type="entry name" value="excise"/>
    <property type="match status" value="1"/>
</dbReference>
<dbReference type="Pfam" id="PF12728">
    <property type="entry name" value="HTH_17"/>
    <property type="match status" value="1"/>
</dbReference>
<protein>
    <submittedName>
        <fullName evidence="2">Helix-turn-helix domain-containing protein</fullName>
    </submittedName>
</protein>
<evidence type="ECO:0000313" key="2">
    <source>
        <dbReference type="EMBL" id="RDY72766.1"/>
    </source>
</evidence>
<dbReference type="EMBL" id="QTLC01000001">
    <property type="protein sequence ID" value="RDY72766.1"/>
    <property type="molecule type" value="Genomic_DNA"/>
</dbReference>
<proteinExistence type="predicted"/>
<reference evidence="2 3" key="1">
    <citation type="submission" date="2018-08" db="EMBL/GenBank/DDBJ databases">
        <title>Genome sequence of strict halophilic Halobacillus trueperi SS1 isolated from Lunsu, a salty water body of North West Himalayas.</title>
        <authorList>
            <person name="Gupta S."/>
            <person name="Sharma P."/>
            <person name="Dev K."/>
            <person name="Baumler D."/>
            <person name="Sourirajan A."/>
        </authorList>
    </citation>
    <scope>NUCLEOTIDE SEQUENCE [LARGE SCALE GENOMIC DNA]</scope>
    <source>
        <strain evidence="2 3">SS1</strain>
    </source>
</reference>
<name>A0A3D8VTP6_9BACI</name>
<dbReference type="AlphaFoldDB" id="A0A3D8VTP6"/>